<dbReference type="EMBL" id="BQFW01000007">
    <property type="protein sequence ID" value="GJJ72882.1"/>
    <property type="molecule type" value="Genomic_DNA"/>
</dbReference>
<dbReference type="AlphaFoldDB" id="A0A9P3HA30"/>
<gene>
    <name evidence="2" type="ORF">EMPS_05240</name>
</gene>
<organism evidence="2 3">
    <name type="scientific">Entomortierella parvispora</name>
    <dbReference type="NCBI Taxonomy" id="205924"/>
    <lineage>
        <taxon>Eukaryota</taxon>
        <taxon>Fungi</taxon>
        <taxon>Fungi incertae sedis</taxon>
        <taxon>Mucoromycota</taxon>
        <taxon>Mortierellomycotina</taxon>
        <taxon>Mortierellomycetes</taxon>
        <taxon>Mortierellales</taxon>
        <taxon>Mortierellaceae</taxon>
        <taxon>Entomortierella</taxon>
    </lineage>
</organism>
<evidence type="ECO:0000313" key="2">
    <source>
        <dbReference type="EMBL" id="GJJ72882.1"/>
    </source>
</evidence>
<feature type="compositionally biased region" description="Low complexity" evidence="1">
    <location>
        <begin position="49"/>
        <end position="71"/>
    </location>
</feature>
<keyword evidence="3" id="KW-1185">Reference proteome</keyword>
<dbReference type="Proteomes" id="UP000827284">
    <property type="component" value="Unassembled WGS sequence"/>
</dbReference>
<dbReference type="OrthoDB" id="2491603at2759"/>
<sequence>MIPVTSYRCIEVCCHVTHVTDPDILYPFPPNTSASRLTSSTSIAASQEPLSNSLPSRSRSLSLSSTGSWSPPHSPAEPIGLYNSLSSGSDDEDFREEANTVTPSTNKRARRTIPFGLTVDNVAAFGRLPTCGACESVLERNEQRFILKVKTSEERGFSSVISYHFADACIQKLDDQWRAEAQNYLAALE</sequence>
<evidence type="ECO:0000313" key="3">
    <source>
        <dbReference type="Proteomes" id="UP000827284"/>
    </source>
</evidence>
<comment type="caution">
    <text evidence="2">The sequence shown here is derived from an EMBL/GenBank/DDBJ whole genome shotgun (WGS) entry which is preliminary data.</text>
</comment>
<accession>A0A9P3HA30</accession>
<feature type="region of interest" description="Disordered" evidence="1">
    <location>
        <begin position="39"/>
        <end position="107"/>
    </location>
</feature>
<protein>
    <submittedName>
        <fullName evidence="2">Uncharacterized protein</fullName>
    </submittedName>
</protein>
<evidence type="ECO:0000256" key="1">
    <source>
        <dbReference type="SAM" id="MobiDB-lite"/>
    </source>
</evidence>
<proteinExistence type="predicted"/>
<reference evidence="2" key="1">
    <citation type="submission" date="2021-11" db="EMBL/GenBank/DDBJ databases">
        <authorList>
            <person name="Herlambang A."/>
            <person name="Guo Y."/>
            <person name="Takashima Y."/>
            <person name="Nishizawa T."/>
        </authorList>
    </citation>
    <scope>NUCLEOTIDE SEQUENCE</scope>
    <source>
        <strain evidence="2">E1425</strain>
    </source>
</reference>
<reference evidence="2" key="2">
    <citation type="journal article" date="2022" name="Microbiol. Resour. Announc.">
        <title>Whole-Genome Sequence of Entomortierella parvispora E1425, a Mucoromycotan Fungus Associated with Burkholderiaceae-Related Endosymbiotic Bacteria.</title>
        <authorList>
            <person name="Herlambang A."/>
            <person name="Guo Y."/>
            <person name="Takashima Y."/>
            <person name="Narisawa K."/>
            <person name="Ohta H."/>
            <person name="Nishizawa T."/>
        </authorList>
    </citation>
    <scope>NUCLEOTIDE SEQUENCE</scope>
    <source>
        <strain evidence="2">E1425</strain>
    </source>
</reference>
<name>A0A9P3HA30_9FUNG</name>